<dbReference type="InterPro" id="IPR023170">
    <property type="entry name" value="HhH_base_excis_C"/>
</dbReference>
<protein>
    <recommendedName>
        <fullName evidence="6">HhH-GPD domain-containing protein</fullName>
    </recommendedName>
</protein>
<dbReference type="EMBL" id="LAZR01024354">
    <property type="protein sequence ID" value="KKL75421.1"/>
    <property type="molecule type" value="Genomic_DNA"/>
</dbReference>
<evidence type="ECO:0008006" key="6">
    <source>
        <dbReference type="Google" id="ProtNLM"/>
    </source>
</evidence>
<sequence length="183" mass="21751">MSLHQIDKPYGNYKLRELEEFLVFSILDTACPYNMVCKAFDELKANDMTTRKGIKRFKAKEITARLRWAGYRFPTQQAERIKAFGDNPINLRIATREQLVDEVKGIGMKLASFFLRNTRGEEYAVLDVHTLRWLQEQHKFPKKVWRKMSYYDREKQFAMDAEFLGKSVMELDLQIWNDRRVGN</sequence>
<gene>
    <name evidence="5" type="ORF">LCGC14_2055060</name>
</gene>
<name>A0A0F9FAC3_9ZZZZ</name>
<evidence type="ECO:0000313" key="5">
    <source>
        <dbReference type="EMBL" id="KKL75421.1"/>
    </source>
</evidence>
<dbReference type="GO" id="GO:0003906">
    <property type="term" value="F:DNA-(apurinic or apyrimidinic site) endonuclease activity"/>
    <property type="evidence" value="ECO:0007669"/>
    <property type="project" value="InterPro"/>
</dbReference>
<evidence type="ECO:0000256" key="2">
    <source>
        <dbReference type="ARBA" id="ARBA00022801"/>
    </source>
</evidence>
<accession>A0A0F9FAC3</accession>
<evidence type="ECO:0000256" key="4">
    <source>
        <dbReference type="ARBA" id="ARBA00023295"/>
    </source>
</evidence>
<keyword evidence="2" id="KW-0378">Hydrolase</keyword>
<dbReference type="GO" id="GO:0016799">
    <property type="term" value="F:hydrolase activity, hydrolyzing N-glycosyl compounds"/>
    <property type="evidence" value="ECO:0007669"/>
    <property type="project" value="InterPro"/>
</dbReference>
<dbReference type="Pfam" id="PF22175">
    <property type="entry name" value="Ogg-HhH"/>
    <property type="match status" value="1"/>
</dbReference>
<evidence type="ECO:0000256" key="3">
    <source>
        <dbReference type="ARBA" id="ARBA00023204"/>
    </source>
</evidence>
<keyword evidence="1" id="KW-0227">DNA damage</keyword>
<dbReference type="AlphaFoldDB" id="A0A0F9FAC3"/>
<evidence type="ECO:0000256" key="1">
    <source>
        <dbReference type="ARBA" id="ARBA00022763"/>
    </source>
</evidence>
<dbReference type="InterPro" id="IPR011257">
    <property type="entry name" value="DNA_glycosylase"/>
</dbReference>
<dbReference type="GO" id="GO:0006281">
    <property type="term" value="P:DNA repair"/>
    <property type="evidence" value="ECO:0007669"/>
    <property type="project" value="UniProtKB-KW"/>
</dbReference>
<dbReference type="Gene3D" id="1.10.340.30">
    <property type="entry name" value="Hypothetical protein, domain 2"/>
    <property type="match status" value="1"/>
</dbReference>
<reference evidence="5" key="1">
    <citation type="journal article" date="2015" name="Nature">
        <title>Complex archaea that bridge the gap between prokaryotes and eukaryotes.</title>
        <authorList>
            <person name="Spang A."/>
            <person name="Saw J.H."/>
            <person name="Jorgensen S.L."/>
            <person name="Zaremba-Niedzwiedzka K."/>
            <person name="Martijn J."/>
            <person name="Lind A.E."/>
            <person name="van Eijk R."/>
            <person name="Schleper C."/>
            <person name="Guy L."/>
            <person name="Ettema T.J."/>
        </authorList>
    </citation>
    <scope>NUCLEOTIDE SEQUENCE</scope>
</reference>
<keyword evidence="3" id="KW-0234">DNA repair</keyword>
<proteinExistence type="predicted"/>
<dbReference type="InterPro" id="IPR012092">
    <property type="entry name" value="DNA_glyclase/AP_lyase_Ogg"/>
</dbReference>
<comment type="caution">
    <text evidence="5">The sequence shown here is derived from an EMBL/GenBank/DDBJ whole genome shotgun (WGS) entry which is preliminary data.</text>
</comment>
<organism evidence="5">
    <name type="scientific">marine sediment metagenome</name>
    <dbReference type="NCBI Taxonomy" id="412755"/>
    <lineage>
        <taxon>unclassified sequences</taxon>
        <taxon>metagenomes</taxon>
        <taxon>ecological metagenomes</taxon>
    </lineage>
</organism>
<dbReference type="SUPFAM" id="SSF48150">
    <property type="entry name" value="DNA-glycosylase"/>
    <property type="match status" value="1"/>
</dbReference>
<dbReference type="Gene3D" id="1.10.1670.10">
    <property type="entry name" value="Helix-hairpin-Helix base-excision DNA repair enzymes (C-terminal)"/>
    <property type="match status" value="1"/>
</dbReference>
<keyword evidence="4" id="KW-0326">Glycosidase</keyword>